<evidence type="ECO:0000313" key="1">
    <source>
        <dbReference type="EMBL" id="HIT40433.1"/>
    </source>
</evidence>
<dbReference type="AlphaFoldDB" id="A0A9D1GGH6"/>
<reference evidence="1" key="1">
    <citation type="submission" date="2020-10" db="EMBL/GenBank/DDBJ databases">
        <authorList>
            <person name="Gilroy R."/>
        </authorList>
    </citation>
    <scope>NUCLEOTIDE SEQUENCE</scope>
    <source>
        <strain evidence="1">21143</strain>
    </source>
</reference>
<name>A0A9D1GGH6_9BACT</name>
<sequence>MTVHTFLAHFIYGEKGLTGQHLLHVDTLHHTIALSPYEKETAGTRFCDGILFVANASFEVCKPQIIADLKAQNIFTLSALASYLSDSSTLLPFCKPPISRLYAIIPSPSNKEIYLQEILSL</sequence>
<reference evidence="1" key="2">
    <citation type="journal article" date="2021" name="PeerJ">
        <title>Extensive microbial diversity within the chicken gut microbiome revealed by metagenomics and culture.</title>
        <authorList>
            <person name="Gilroy R."/>
            <person name="Ravi A."/>
            <person name="Getino M."/>
            <person name="Pursley I."/>
            <person name="Horton D.L."/>
            <person name="Alikhan N.F."/>
            <person name="Baker D."/>
            <person name="Gharbi K."/>
            <person name="Hall N."/>
            <person name="Watson M."/>
            <person name="Adriaenssens E.M."/>
            <person name="Foster-Nyarko E."/>
            <person name="Jarju S."/>
            <person name="Secka A."/>
            <person name="Antonio M."/>
            <person name="Oren A."/>
            <person name="Chaudhuri R.R."/>
            <person name="La Ragione R."/>
            <person name="Hildebrand F."/>
            <person name="Pallen M.J."/>
        </authorList>
    </citation>
    <scope>NUCLEOTIDE SEQUENCE</scope>
    <source>
        <strain evidence="1">21143</strain>
    </source>
</reference>
<proteinExistence type="predicted"/>
<gene>
    <name evidence="1" type="ORF">IAD06_10440</name>
</gene>
<evidence type="ECO:0000313" key="2">
    <source>
        <dbReference type="Proteomes" id="UP000886722"/>
    </source>
</evidence>
<accession>A0A9D1GGH6</accession>
<dbReference type="Proteomes" id="UP000886722">
    <property type="component" value="Unassembled WGS sequence"/>
</dbReference>
<protein>
    <submittedName>
        <fullName evidence="1">Uncharacterized protein</fullName>
    </submittedName>
</protein>
<comment type="caution">
    <text evidence="1">The sequence shown here is derived from an EMBL/GenBank/DDBJ whole genome shotgun (WGS) entry which is preliminary data.</text>
</comment>
<organism evidence="1 2">
    <name type="scientific">Candidatus Caccoplasma intestinavium</name>
    <dbReference type="NCBI Taxonomy" id="2840716"/>
    <lineage>
        <taxon>Bacteria</taxon>
        <taxon>Pseudomonadati</taxon>
        <taxon>Bacteroidota</taxon>
        <taxon>Bacteroidia</taxon>
        <taxon>Bacteroidales</taxon>
        <taxon>Bacteroidaceae</taxon>
        <taxon>Bacteroidaceae incertae sedis</taxon>
        <taxon>Candidatus Caccoplasma</taxon>
    </lineage>
</organism>
<dbReference type="EMBL" id="DVKT01000076">
    <property type="protein sequence ID" value="HIT40433.1"/>
    <property type="molecule type" value="Genomic_DNA"/>
</dbReference>